<gene>
    <name evidence="1" type="ORF">HNP82_001980</name>
</gene>
<evidence type="ECO:0000313" key="1">
    <source>
        <dbReference type="EMBL" id="MBB5264841.1"/>
    </source>
</evidence>
<comment type="caution">
    <text evidence="1">The sequence shown here is derived from an EMBL/GenBank/DDBJ whole genome shotgun (WGS) entry which is preliminary data.</text>
</comment>
<sequence>MFGHKSVYEEHFKDLENQLVINLENNYKDLAWDAVKNLRKYVDSLKNYQVSGGKSIQDFISEPVKKAPKAGEIEKMESKLNAYEKSMEGYHH</sequence>
<keyword evidence="2" id="KW-1185">Reference proteome</keyword>
<dbReference type="AlphaFoldDB" id="A0A7W8HAB3"/>
<dbReference type="EMBL" id="JACHFW010000007">
    <property type="protein sequence ID" value="MBB5264841.1"/>
    <property type="molecule type" value="Genomic_DNA"/>
</dbReference>
<protein>
    <submittedName>
        <fullName evidence="1">Uncharacterized protein</fullName>
    </submittedName>
</protein>
<proteinExistence type="predicted"/>
<name>A0A7W8HAB3_9FIRM</name>
<organism evidence="1 2">
    <name type="scientific">Catenibacillus scindens</name>
    <dbReference type="NCBI Taxonomy" id="673271"/>
    <lineage>
        <taxon>Bacteria</taxon>
        <taxon>Bacillati</taxon>
        <taxon>Bacillota</taxon>
        <taxon>Clostridia</taxon>
        <taxon>Lachnospirales</taxon>
        <taxon>Lachnospiraceae</taxon>
        <taxon>Catenibacillus</taxon>
    </lineage>
</organism>
<reference evidence="1 2" key="1">
    <citation type="submission" date="2020-08" db="EMBL/GenBank/DDBJ databases">
        <title>Genomic Encyclopedia of Type Strains, Phase IV (KMG-IV): sequencing the most valuable type-strain genomes for metagenomic binning, comparative biology and taxonomic classification.</title>
        <authorList>
            <person name="Goeker M."/>
        </authorList>
    </citation>
    <scope>NUCLEOTIDE SEQUENCE [LARGE SCALE GENOMIC DNA]</scope>
    <source>
        <strain evidence="1 2">DSM 106146</strain>
    </source>
</reference>
<evidence type="ECO:0000313" key="2">
    <source>
        <dbReference type="Proteomes" id="UP000543642"/>
    </source>
</evidence>
<dbReference type="RefSeq" id="WP_183773834.1">
    <property type="nucleotide sequence ID" value="NZ_JACHFW010000007.1"/>
</dbReference>
<dbReference type="Proteomes" id="UP000543642">
    <property type="component" value="Unassembled WGS sequence"/>
</dbReference>
<accession>A0A7W8HAB3</accession>